<comment type="function">
    <text evidence="1">Accessory subunit of the mitochondrial membrane respiratory chain NADH dehydrogenase (Complex I), that is believed not to be involved in catalysis. Complex I functions in the transfer of electrons from NADH to the respiratory chain. The immediate electron acceptor for the enzyme is believed to be ubiquinone.</text>
</comment>
<name>A0A183CDP6_GLOPA</name>
<dbReference type="GO" id="GO:0005758">
    <property type="term" value="C:mitochondrial intermembrane space"/>
    <property type="evidence" value="ECO:0007669"/>
    <property type="project" value="UniProtKB-SubCell"/>
</dbReference>
<evidence type="ECO:0000256" key="9">
    <source>
        <dbReference type="ARBA" id="ARBA00022982"/>
    </source>
</evidence>
<keyword evidence="8" id="KW-0999">Mitochondrion inner membrane</keyword>
<dbReference type="WBParaSite" id="GPLIN_001100000">
    <property type="protein sequence ID" value="GPLIN_001100000"/>
    <property type="gene ID" value="GPLIN_001100000"/>
</dbReference>
<comment type="similarity">
    <text evidence="4">Belongs to the complex I NDUFB7 subunit family.</text>
</comment>
<sequence>MGFQRDANQEKCRSRGKNCARDYCAHKAVAWRKCCWNKAPFASHYCHGARHAYALCQYDDYLQRMKEFEREKRLLQRKFRKEKANA</sequence>
<evidence type="ECO:0000256" key="3">
    <source>
        <dbReference type="ARBA" id="ARBA00004637"/>
    </source>
</evidence>
<proteinExistence type="inferred from homology"/>
<protein>
    <recommendedName>
        <fullName evidence="5">NADH dehydrogenase [ubiquinone] 1 beta subcomplex subunit 7</fullName>
    </recommendedName>
</protein>
<keyword evidence="9" id="KW-0249">Electron transport</keyword>
<evidence type="ECO:0000313" key="14">
    <source>
        <dbReference type="Proteomes" id="UP000050741"/>
    </source>
</evidence>
<accession>A0A183CDP6</accession>
<keyword evidence="14" id="KW-1185">Reference proteome</keyword>
<evidence type="ECO:0000256" key="10">
    <source>
        <dbReference type="ARBA" id="ARBA00023128"/>
    </source>
</evidence>
<dbReference type="GO" id="GO:0005743">
    <property type="term" value="C:mitochondrial inner membrane"/>
    <property type="evidence" value="ECO:0007669"/>
    <property type="project" value="UniProtKB-SubCell"/>
</dbReference>
<evidence type="ECO:0000256" key="7">
    <source>
        <dbReference type="ARBA" id="ARBA00022660"/>
    </source>
</evidence>
<dbReference type="InterPro" id="IPR008698">
    <property type="entry name" value="NDUB7"/>
</dbReference>
<evidence type="ECO:0000256" key="12">
    <source>
        <dbReference type="ARBA" id="ARBA00023157"/>
    </source>
</evidence>
<keyword evidence="12" id="KW-1015">Disulfide bond</keyword>
<feature type="coiled-coil region" evidence="13">
    <location>
        <begin position="58"/>
        <end position="85"/>
    </location>
</feature>
<evidence type="ECO:0000256" key="8">
    <source>
        <dbReference type="ARBA" id="ARBA00022792"/>
    </source>
</evidence>
<evidence type="ECO:0000256" key="11">
    <source>
        <dbReference type="ARBA" id="ARBA00023136"/>
    </source>
</evidence>
<evidence type="ECO:0000256" key="1">
    <source>
        <dbReference type="ARBA" id="ARBA00003195"/>
    </source>
</evidence>
<reference evidence="14" key="2">
    <citation type="submission" date="2014-05" db="EMBL/GenBank/DDBJ databases">
        <title>The genome and life-stage specific transcriptomes of Globodera pallida elucidate key aspects of plant parasitism by a cyst nematode.</title>
        <authorList>
            <person name="Cotton J.A."/>
            <person name="Lilley C.J."/>
            <person name="Jones L.M."/>
            <person name="Kikuchi T."/>
            <person name="Reid A.J."/>
            <person name="Thorpe P."/>
            <person name="Tsai I.J."/>
            <person name="Beasley H."/>
            <person name="Blok V."/>
            <person name="Cock P.J.A."/>
            <person name="Van den Akker S.E."/>
            <person name="Holroyd N."/>
            <person name="Hunt M."/>
            <person name="Mantelin S."/>
            <person name="Naghra H."/>
            <person name="Pain A."/>
            <person name="Palomares-Rius J.E."/>
            <person name="Zarowiecki M."/>
            <person name="Berriman M."/>
            <person name="Jones J.T."/>
            <person name="Urwin P.E."/>
        </authorList>
    </citation>
    <scope>NUCLEOTIDE SEQUENCE [LARGE SCALE GENOMIC DNA]</scope>
    <source>
        <strain evidence="14">Lindley</strain>
    </source>
</reference>
<evidence type="ECO:0000256" key="4">
    <source>
        <dbReference type="ARBA" id="ARBA00008006"/>
    </source>
</evidence>
<dbReference type="Proteomes" id="UP000050741">
    <property type="component" value="Unassembled WGS sequence"/>
</dbReference>
<dbReference type="AlphaFoldDB" id="A0A183CDP6"/>
<evidence type="ECO:0000313" key="15">
    <source>
        <dbReference type="WBParaSite" id="GPLIN_001100000"/>
    </source>
</evidence>
<evidence type="ECO:0000256" key="6">
    <source>
        <dbReference type="ARBA" id="ARBA00022448"/>
    </source>
</evidence>
<reference evidence="15" key="3">
    <citation type="submission" date="2016-06" db="UniProtKB">
        <authorList>
            <consortium name="WormBaseParasite"/>
        </authorList>
    </citation>
    <scope>IDENTIFICATION</scope>
</reference>
<evidence type="ECO:0000256" key="13">
    <source>
        <dbReference type="SAM" id="Coils"/>
    </source>
</evidence>
<dbReference type="PANTHER" id="PTHR20900">
    <property type="entry name" value="NADH:UBIQUINONE OXIDOREDUCTASE B18-LIKE SUBUNIT"/>
    <property type="match status" value="1"/>
</dbReference>
<reference evidence="14" key="1">
    <citation type="submission" date="2013-12" db="EMBL/GenBank/DDBJ databases">
        <authorList>
            <person name="Aslett M."/>
        </authorList>
    </citation>
    <scope>NUCLEOTIDE SEQUENCE [LARGE SCALE GENOMIC DNA]</scope>
    <source>
        <strain evidence="14">Lindley</strain>
    </source>
</reference>
<keyword evidence="7" id="KW-0679">Respiratory chain</keyword>
<organism evidence="14 15">
    <name type="scientific">Globodera pallida</name>
    <name type="common">Potato cyst nematode worm</name>
    <name type="synonym">Heterodera pallida</name>
    <dbReference type="NCBI Taxonomy" id="36090"/>
    <lineage>
        <taxon>Eukaryota</taxon>
        <taxon>Metazoa</taxon>
        <taxon>Ecdysozoa</taxon>
        <taxon>Nematoda</taxon>
        <taxon>Chromadorea</taxon>
        <taxon>Rhabditida</taxon>
        <taxon>Tylenchina</taxon>
        <taxon>Tylenchomorpha</taxon>
        <taxon>Tylenchoidea</taxon>
        <taxon>Heteroderidae</taxon>
        <taxon>Heteroderinae</taxon>
        <taxon>Globodera</taxon>
    </lineage>
</organism>
<keyword evidence="13" id="KW-0175">Coiled coil</keyword>
<comment type="subcellular location">
    <subcellularLocation>
        <location evidence="3">Mitochondrion inner membrane</location>
        <topology evidence="3">Peripheral membrane protein</topology>
    </subcellularLocation>
    <subcellularLocation>
        <location evidence="2">Mitochondrion intermembrane space</location>
    </subcellularLocation>
</comment>
<keyword evidence="10" id="KW-0496">Mitochondrion</keyword>
<evidence type="ECO:0000256" key="5">
    <source>
        <dbReference type="ARBA" id="ARBA00018677"/>
    </source>
</evidence>
<keyword evidence="6" id="KW-0813">Transport</keyword>
<evidence type="ECO:0000256" key="2">
    <source>
        <dbReference type="ARBA" id="ARBA00004569"/>
    </source>
</evidence>
<keyword evidence="11" id="KW-0472">Membrane</keyword>
<dbReference type="Pfam" id="PF05676">
    <property type="entry name" value="NDUF_B7"/>
    <property type="match status" value="1"/>
</dbReference>
<dbReference type="PANTHER" id="PTHR20900:SF0">
    <property type="entry name" value="NADH DEHYDROGENASE [UBIQUINONE] 1 BETA SUBCOMPLEX SUBUNIT 7"/>
    <property type="match status" value="1"/>
</dbReference>